<comment type="similarity">
    <text evidence="2">Belongs to the Fur family.</text>
</comment>
<feature type="binding site" evidence="8">
    <location>
        <position position="131"/>
    </location>
    <ligand>
        <name>Zn(2+)</name>
        <dbReference type="ChEBI" id="CHEBI:29105"/>
    </ligand>
</feature>
<evidence type="ECO:0000256" key="7">
    <source>
        <dbReference type="ARBA" id="ARBA00023163"/>
    </source>
</evidence>
<reference evidence="9 10" key="1">
    <citation type="submission" date="2017-10" db="EMBL/GenBank/DDBJ databases">
        <title>Genomics of the genus Arcobacter.</title>
        <authorList>
            <person name="Perez-Cataluna A."/>
            <person name="Figueras M.J."/>
        </authorList>
    </citation>
    <scope>NUCLEOTIDE SEQUENCE [LARGE SCALE GENOMIC DNA]</scope>
    <source>
        <strain evidence="9 10">CECT 8987</strain>
    </source>
</reference>
<protein>
    <submittedName>
        <fullName evidence="9">Transcriptional repressor</fullName>
    </submittedName>
</protein>
<evidence type="ECO:0000256" key="3">
    <source>
        <dbReference type="ARBA" id="ARBA00022491"/>
    </source>
</evidence>
<evidence type="ECO:0000256" key="8">
    <source>
        <dbReference type="PIRSR" id="PIRSR602481-1"/>
    </source>
</evidence>
<sequence>MNYVDLLKRYNLKVTPQRVAIVQELNDYGHLNIDQLYNKMVNKFPTISLATIYKNMNAMIEKLFIQEVKIPNEKSVYELSKEQHAHVVCEKCKKIEDVVLNTTALMSEAQSKSHFQINSSAFVFSGICSECSK</sequence>
<name>A0A4Q0XRF9_9BACT</name>
<feature type="binding site" evidence="8">
    <location>
        <position position="92"/>
    </location>
    <ligand>
        <name>Zn(2+)</name>
        <dbReference type="ChEBI" id="CHEBI:29105"/>
    </ligand>
</feature>
<dbReference type="GO" id="GO:0045892">
    <property type="term" value="P:negative regulation of DNA-templated transcription"/>
    <property type="evidence" value="ECO:0007669"/>
    <property type="project" value="TreeGrafter"/>
</dbReference>
<evidence type="ECO:0000256" key="5">
    <source>
        <dbReference type="ARBA" id="ARBA00023015"/>
    </source>
</evidence>
<evidence type="ECO:0000256" key="1">
    <source>
        <dbReference type="ARBA" id="ARBA00002997"/>
    </source>
</evidence>
<dbReference type="Pfam" id="PF01475">
    <property type="entry name" value="FUR"/>
    <property type="match status" value="1"/>
</dbReference>
<feature type="binding site" evidence="8">
    <location>
        <position position="128"/>
    </location>
    <ligand>
        <name>Zn(2+)</name>
        <dbReference type="ChEBI" id="CHEBI:29105"/>
    </ligand>
</feature>
<dbReference type="SUPFAM" id="SSF46785">
    <property type="entry name" value="Winged helix' DNA-binding domain"/>
    <property type="match status" value="1"/>
</dbReference>
<dbReference type="GO" id="GO:0000976">
    <property type="term" value="F:transcription cis-regulatory region binding"/>
    <property type="evidence" value="ECO:0007669"/>
    <property type="project" value="TreeGrafter"/>
</dbReference>
<keyword evidence="10" id="KW-1185">Reference proteome</keyword>
<comment type="function">
    <text evidence="1">Acts as a global negative controlling element, employing Fe(2+) as a cofactor to bind the operator of the repressed genes.</text>
</comment>
<keyword evidence="5" id="KW-0805">Transcription regulation</keyword>
<dbReference type="AlphaFoldDB" id="A0A4Q0XRF9"/>
<keyword evidence="4 8" id="KW-0862">Zinc</keyword>
<evidence type="ECO:0000256" key="4">
    <source>
        <dbReference type="ARBA" id="ARBA00022833"/>
    </source>
</evidence>
<dbReference type="GO" id="GO:0003700">
    <property type="term" value="F:DNA-binding transcription factor activity"/>
    <property type="evidence" value="ECO:0007669"/>
    <property type="project" value="InterPro"/>
</dbReference>
<dbReference type="InterPro" id="IPR002481">
    <property type="entry name" value="FUR"/>
</dbReference>
<keyword evidence="3" id="KW-0678">Repressor</keyword>
<dbReference type="InterPro" id="IPR036390">
    <property type="entry name" value="WH_DNA-bd_sf"/>
</dbReference>
<gene>
    <name evidence="9" type="ORF">CRV04_02895</name>
</gene>
<organism evidence="9 10">
    <name type="scientific">Candidatus Marinarcus aquaticus</name>
    <dbReference type="NCBI Taxonomy" id="2044504"/>
    <lineage>
        <taxon>Bacteria</taxon>
        <taxon>Pseudomonadati</taxon>
        <taxon>Campylobacterota</taxon>
        <taxon>Epsilonproteobacteria</taxon>
        <taxon>Campylobacterales</taxon>
        <taxon>Arcobacteraceae</taxon>
        <taxon>Candidatus Marinarcus</taxon>
    </lineage>
</organism>
<dbReference type="Gene3D" id="1.10.10.10">
    <property type="entry name" value="Winged helix-like DNA-binding domain superfamily/Winged helix DNA-binding domain"/>
    <property type="match status" value="1"/>
</dbReference>
<evidence type="ECO:0000313" key="9">
    <source>
        <dbReference type="EMBL" id="RXJ59980.1"/>
    </source>
</evidence>
<dbReference type="PANTHER" id="PTHR33202:SF7">
    <property type="entry name" value="FERRIC UPTAKE REGULATION PROTEIN"/>
    <property type="match status" value="1"/>
</dbReference>
<dbReference type="GO" id="GO:1900376">
    <property type="term" value="P:regulation of secondary metabolite biosynthetic process"/>
    <property type="evidence" value="ECO:0007669"/>
    <property type="project" value="TreeGrafter"/>
</dbReference>
<comment type="caution">
    <text evidence="9">The sequence shown here is derived from an EMBL/GenBank/DDBJ whole genome shotgun (WGS) entry which is preliminary data.</text>
</comment>
<dbReference type="GO" id="GO:0008270">
    <property type="term" value="F:zinc ion binding"/>
    <property type="evidence" value="ECO:0007669"/>
    <property type="project" value="TreeGrafter"/>
</dbReference>
<keyword evidence="8" id="KW-0479">Metal-binding</keyword>
<evidence type="ECO:0000256" key="6">
    <source>
        <dbReference type="ARBA" id="ARBA00023125"/>
    </source>
</evidence>
<comment type="cofactor">
    <cofactor evidence="8">
        <name>Zn(2+)</name>
        <dbReference type="ChEBI" id="CHEBI:29105"/>
    </cofactor>
    <text evidence="8">Binds 1 zinc ion per subunit.</text>
</comment>
<dbReference type="OrthoDB" id="8659436at2"/>
<dbReference type="RefSeq" id="WP_128995214.1">
    <property type="nucleotide sequence ID" value="NZ_PDKN01000002.1"/>
</dbReference>
<proteinExistence type="inferred from homology"/>
<accession>A0A4Q0XRF9</accession>
<dbReference type="Proteomes" id="UP000290657">
    <property type="component" value="Unassembled WGS sequence"/>
</dbReference>
<evidence type="ECO:0000256" key="2">
    <source>
        <dbReference type="ARBA" id="ARBA00007957"/>
    </source>
</evidence>
<dbReference type="CDD" id="cd07153">
    <property type="entry name" value="Fur_like"/>
    <property type="match status" value="1"/>
</dbReference>
<dbReference type="PANTHER" id="PTHR33202">
    <property type="entry name" value="ZINC UPTAKE REGULATION PROTEIN"/>
    <property type="match status" value="1"/>
</dbReference>
<dbReference type="InterPro" id="IPR036388">
    <property type="entry name" value="WH-like_DNA-bd_sf"/>
</dbReference>
<keyword evidence="7" id="KW-0804">Transcription</keyword>
<keyword evidence="6" id="KW-0238">DNA-binding</keyword>
<dbReference type="Gene3D" id="3.30.1490.190">
    <property type="match status" value="1"/>
</dbReference>
<evidence type="ECO:0000313" key="10">
    <source>
        <dbReference type="Proteomes" id="UP000290657"/>
    </source>
</evidence>
<feature type="binding site" evidence="8">
    <location>
        <position position="89"/>
    </location>
    <ligand>
        <name>Zn(2+)</name>
        <dbReference type="ChEBI" id="CHEBI:29105"/>
    </ligand>
</feature>
<dbReference type="InterPro" id="IPR043135">
    <property type="entry name" value="Fur_C"/>
</dbReference>
<dbReference type="EMBL" id="PDKN01000002">
    <property type="protein sequence ID" value="RXJ59980.1"/>
    <property type="molecule type" value="Genomic_DNA"/>
</dbReference>